<comment type="function">
    <text evidence="6">ATP-dependent agmatine transferase that catalyzes the formation of 2-agmatinylcytidine (agm2C) at the wobble position (C34) of tRNA(Ile2), converting the codon specificity from AUG to AUA.</text>
</comment>
<dbReference type="GO" id="GO:0016879">
    <property type="term" value="F:ligase activity, forming carbon-nitrogen bonds"/>
    <property type="evidence" value="ECO:0007669"/>
    <property type="project" value="UniProtKB-UniRule"/>
</dbReference>
<dbReference type="InterPro" id="IPR024913">
    <property type="entry name" value="tRNA_Ile2__agm2C_synt"/>
</dbReference>
<feature type="domain" description="TiaS-like TCKD" evidence="9">
    <location>
        <begin position="2"/>
        <end position="135"/>
    </location>
</feature>
<dbReference type="InterPro" id="IPR055394">
    <property type="entry name" value="Zn_ribbon_TiaS"/>
</dbReference>
<protein>
    <recommendedName>
        <fullName evidence="6">tRNA(Ile2) 2-agmatinylcytidine synthetase TiaS</fullName>
        <shortName evidence="6">tRNA(Ile2)-agm2C synthetase</shortName>
        <ecNumber evidence="6">6.3.4.22</ecNumber>
    </recommendedName>
    <alternativeName>
        <fullName evidence="6">tRNA(Ile2) agmatidine synthetase</fullName>
    </alternativeName>
</protein>
<dbReference type="GO" id="GO:0003676">
    <property type="term" value="F:nucleic acid binding"/>
    <property type="evidence" value="ECO:0007669"/>
    <property type="project" value="InterPro"/>
</dbReference>
<dbReference type="Pfam" id="PF23783">
    <property type="entry name" value="Zn_ribbon_TiaS"/>
    <property type="match status" value="1"/>
</dbReference>
<gene>
    <name evidence="6 11" type="primary">tiaS</name>
    <name evidence="11" type="ORF">AMQ22_01263</name>
</gene>
<sequence>MIIGLDDTDSVDGMCTTYIGTLIVEAIRDLDRNLIREPPKLLRLNPNNPYKTRGNGAVSIRITDNSNPEILEKIKSISFDIIANYSESGDNTNPAIVFLEDNSITPEIQLFAKRALHEMLSIDEAISLLNKIGADYNFIGNGRGLIGALASCALELEDFTYELIVYRSHYKRGIKFVTEEGAIDIEKKYSPRIFSSYDFENQRMVISPHSDCPILYGLRGEAVDILLEASKLIQSEKPFKKNLFITNQGTDMHLEKKSIEEVMPYSSVIVRGVVSKNPYTVSGGHVFFEISDSKKILCAAYEPTKGFRNIIRKLSKGDEIVAYGGVLETEHGLTINLEKIEILKLAELYKTEKPICPVCNNQMKSIGKEKGYRCKKCHTKNREISTTPISRDINTGLYEVPMCAKRHLSKPLLRYGREKKFEEERFKFDYTMFDIKFEGI</sequence>
<evidence type="ECO:0000256" key="3">
    <source>
        <dbReference type="ARBA" id="ARBA00022694"/>
    </source>
</evidence>
<accession>A0A150J2Y8</accession>
<evidence type="ECO:0000256" key="5">
    <source>
        <dbReference type="ARBA" id="ARBA00022840"/>
    </source>
</evidence>
<evidence type="ECO:0000256" key="4">
    <source>
        <dbReference type="ARBA" id="ARBA00022741"/>
    </source>
</evidence>
<comment type="subcellular location">
    <subcellularLocation>
        <location evidence="6">Cytoplasm</location>
    </subcellularLocation>
</comment>
<dbReference type="Pfam" id="PF22641">
    <property type="entry name" value="TiaS_TCKD"/>
    <property type="match status" value="1"/>
</dbReference>
<evidence type="ECO:0000256" key="2">
    <source>
        <dbReference type="ARBA" id="ARBA00022598"/>
    </source>
</evidence>
<feature type="domain" description="TiaS C-terminal zinc ribbon" evidence="10">
    <location>
        <begin position="354"/>
        <end position="393"/>
    </location>
</feature>
<dbReference type="EC" id="6.3.4.22" evidence="6"/>
<dbReference type="Gene3D" id="2.40.50.1010">
    <property type="match status" value="1"/>
</dbReference>
<comment type="catalytic activity">
    <reaction evidence="6">
        <text>cytidine(34) in tRNA(Ile2) + agmatine + ATP + H2O = 2-agmatinylcytidine(34) in tRNA(Ile2) + AMP + 2 phosphate + 2 H(+)</text>
        <dbReference type="Rhea" id="RHEA:43608"/>
        <dbReference type="Rhea" id="RHEA-COMP:10625"/>
        <dbReference type="Rhea" id="RHEA-COMP:10626"/>
        <dbReference type="ChEBI" id="CHEBI:15377"/>
        <dbReference type="ChEBI" id="CHEBI:15378"/>
        <dbReference type="ChEBI" id="CHEBI:30616"/>
        <dbReference type="ChEBI" id="CHEBI:43474"/>
        <dbReference type="ChEBI" id="CHEBI:58145"/>
        <dbReference type="ChEBI" id="CHEBI:82748"/>
        <dbReference type="ChEBI" id="CHEBI:83545"/>
        <dbReference type="ChEBI" id="CHEBI:456215"/>
        <dbReference type="EC" id="6.3.4.22"/>
    </reaction>
</comment>
<evidence type="ECO:0000259" key="7">
    <source>
        <dbReference type="Pfam" id="PF01336"/>
    </source>
</evidence>
<organism evidence="11 12">
    <name type="scientific">Candidatus Methanofastidiosum methylothiophilum</name>
    <dbReference type="NCBI Taxonomy" id="1705564"/>
    <lineage>
        <taxon>Archaea</taxon>
        <taxon>Methanobacteriati</taxon>
        <taxon>Methanobacteriota</taxon>
        <taxon>Stenosarchaea group</taxon>
        <taxon>Candidatus Methanofastidiosia</taxon>
        <taxon>Candidatus Methanofastidiosales</taxon>
        <taxon>Candidatus Methanofastidiosaceae</taxon>
        <taxon>Candidatus Methanofastidiosum</taxon>
    </lineage>
</organism>
<dbReference type="PANTHER" id="PTHR40705">
    <property type="entry name" value="TRNA(ILE2) 2-AGMATINYLCYTIDINE SYNTHETASE TIAS"/>
    <property type="match status" value="1"/>
</dbReference>
<dbReference type="CDD" id="cd04482">
    <property type="entry name" value="RPA2_OBF_like"/>
    <property type="match status" value="1"/>
</dbReference>
<dbReference type="GO" id="GO:0002101">
    <property type="term" value="P:tRNA wobble cytosine modification"/>
    <property type="evidence" value="ECO:0007669"/>
    <property type="project" value="UniProtKB-UniRule"/>
</dbReference>
<dbReference type="InterPro" id="IPR004365">
    <property type="entry name" value="NA-bd_OB_tRNA"/>
</dbReference>
<dbReference type="GO" id="GO:0005524">
    <property type="term" value="F:ATP binding"/>
    <property type="evidence" value="ECO:0007669"/>
    <property type="project" value="UniProtKB-KW"/>
</dbReference>
<evidence type="ECO:0000313" key="11">
    <source>
        <dbReference type="EMBL" id="KYC51603.1"/>
    </source>
</evidence>
<proteinExistence type="inferred from homology"/>
<dbReference type="Pfam" id="PF08489">
    <property type="entry name" value="TiaS_FLD"/>
    <property type="match status" value="1"/>
</dbReference>
<dbReference type="STRING" id="1705564.APG08_00496"/>
<dbReference type="EMBL" id="LNGC01000054">
    <property type="protein sequence ID" value="KYC51603.1"/>
    <property type="molecule type" value="Genomic_DNA"/>
</dbReference>
<dbReference type="Proteomes" id="UP000075398">
    <property type="component" value="Unassembled WGS sequence"/>
</dbReference>
<reference evidence="11 12" key="1">
    <citation type="journal article" date="2016" name="ISME J.">
        <title>Chasing the elusive Euryarchaeota class WSA2: genomes reveal a uniquely fastidious methyl-reducing methanogen.</title>
        <authorList>
            <person name="Nobu M.K."/>
            <person name="Narihiro T."/>
            <person name="Kuroda K."/>
            <person name="Mei R."/>
            <person name="Liu W.T."/>
        </authorList>
    </citation>
    <scope>NUCLEOTIDE SEQUENCE [LARGE SCALE GENOMIC DNA]</scope>
    <source>
        <strain evidence="11">U1lsi0528_Bin055</strain>
    </source>
</reference>
<dbReference type="InterPro" id="IPR053870">
    <property type="entry name" value="TiaS-like_TCKD"/>
</dbReference>
<keyword evidence="5 6" id="KW-0067">ATP-binding</keyword>
<evidence type="ECO:0000259" key="8">
    <source>
        <dbReference type="Pfam" id="PF08489"/>
    </source>
</evidence>
<evidence type="ECO:0000313" key="12">
    <source>
        <dbReference type="Proteomes" id="UP000075398"/>
    </source>
</evidence>
<evidence type="ECO:0000256" key="1">
    <source>
        <dbReference type="ARBA" id="ARBA00022490"/>
    </source>
</evidence>
<feature type="domain" description="TiaS FLD" evidence="8">
    <location>
        <begin position="142"/>
        <end position="253"/>
    </location>
</feature>
<comment type="similarity">
    <text evidence="6">Belongs to the TiaS family.</text>
</comment>
<name>A0A150J2Y8_9EURY</name>
<dbReference type="AlphaFoldDB" id="A0A150J2Y8"/>
<evidence type="ECO:0000259" key="9">
    <source>
        <dbReference type="Pfam" id="PF22641"/>
    </source>
</evidence>
<evidence type="ECO:0000259" key="10">
    <source>
        <dbReference type="Pfam" id="PF23783"/>
    </source>
</evidence>
<dbReference type="GO" id="GO:0005737">
    <property type="term" value="C:cytoplasm"/>
    <property type="evidence" value="ECO:0007669"/>
    <property type="project" value="UniProtKB-SubCell"/>
</dbReference>
<dbReference type="Pfam" id="PF01336">
    <property type="entry name" value="tRNA_anti-codon"/>
    <property type="match status" value="1"/>
</dbReference>
<keyword evidence="4 6" id="KW-0547">Nucleotide-binding</keyword>
<keyword evidence="2 6" id="KW-0436">Ligase</keyword>
<evidence type="ECO:0000256" key="6">
    <source>
        <dbReference type="HAMAP-Rule" id="MF_01892"/>
    </source>
</evidence>
<keyword evidence="1 6" id="KW-0963">Cytoplasm</keyword>
<dbReference type="InterPro" id="IPR013696">
    <property type="entry name" value="TiaS_FLD"/>
</dbReference>
<dbReference type="PANTHER" id="PTHR40705:SF2">
    <property type="entry name" value="DUF1743 DOMAIN-CONTAINING PROTEIN"/>
    <property type="match status" value="1"/>
</dbReference>
<keyword evidence="3 6" id="KW-0819">tRNA processing</keyword>
<feature type="domain" description="OB" evidence="7">
    <location>
        <begin position="268"/>
        <end position="343"/>
    </location>
</feature>
<comment type="caution">
    <text evidence="11">The sequence shown here is derived from an EMBL/GenBank/DDBJ whole genome shotgun (WGS) entry which is preliminary data.</text>
</comment>
<dbReference type="Gene3D" id="3.30.70.2200">
    <property type="match status" value="1"/>
</dbReference>
<dbReference type="Gene3D" id="3.90.600.20">
    <property type="match status" value="1"/>
</dbReference>
<dbReference type="PATRIC" id="fig|1705409.3.peg.1310"/>
<dbReference type="HAMAP" id="MF_01892">
    <property type="entry name" value="tRNA_Ile2_agm2C_synt"/>
    <property type="match status" value="1"/>
</dbReference>